<dbReference type="SMART" id="SM00028">
    <property type="entry name" value="TPR"/>
    <property type="match status" value="5"/>
</dbReference>
<dbReference type="InterPro" id="IPR011990">
    <property type="entry name" value="TPR-like_helical_dom_sf"/>
</dbReference>
<evidence type="ECO:0000313" key="4">
    <source>
        <dbReference type="EMBL" id="MFC4531155.1"/>
    </source>
</evidence>
<keyword evidence="1" id="KW-1133">Transmembrane helix</keyword>
<dbReference type="Proteomes" id="UP001596004">
    <property type="component" value="Unassembled WGS sequence"/>
</dbReference>
<name>A0ABV9CDF2_9ACTN</name>
<evidence type="ECO:0000259" key="3">
    <source>
        <dbReference type="Pfam" id="PF25000"/>
    </source>
</evidence>
<dbReference type="InterPro" id="IPR019734">
    <property type="entry name" value="TPR_rpt"/>
</dbReference>
<accession>A0ABV9CDF2</accession>
<protein>
    <submittedName>
        <fullName evidence="4">FxSxx-COOH system tetratricopeptide repeat protein</fullName>
    </submittedName>
</protein>
<reference evidence="5" key="1">
    <citation type="journal article" date="2019" name="Int. J. Syst. Evol. Microbiol.">
        <title>The Global Catalogue of Microorganisms (GCM) 10K type strain sequencing project: providing services to taxonomists for standard genome sequencing and annotation.</title>
        <authorList>
            <consortium name="The Broad Institute Genomics Platform"/>
            <consortium name="The Broad Institute Genome Sequencing Center for Infectious Disease"/>
            <person name="Wu L."/>
            <person name="Ma J."/>
        </authorList>
    </citation>
    <scope>NUCLEOTIDE SEQUENCE [LARGE SCALE GENOMIC DNA]</scope>
    <source>
        <strain evidence="5">CGMCC 4.7132</strain>
    </source>
</reference>
<dbReference type="SUPFAM" id="SSF52540">
    <property type="entry name" value="P-loop containing nucleoside triphosphate hydrolases"/>
    <property type="match status" value="1"/>
</dbReference>
<evidence type="ECO:0000313" key="5">
    <source>
        <dbReference type="Proteomes" id="UP001596004"/>
    </source>
</evidence>
<dbReference type="NCBIfam" id="NF040586">
    <property type="entry name" value="FxSxx_TPR"/>
    <property type="match status" value="1"/>
</dbReference>
<gene>
    <name evidence="4" type="primary">fxsT</name>
    <name evidence="4" type="ORF">ACFO60_10310</name>
</gene>
<keyword evidence="5" id="KW-1185">Reference proteome</keyword>
<dbReference type="PANTHER" id="PTHR35205:SF1">
    <property type="entry name" value="ZU5 DOMAIN-CONTAINING PROTEIN"/>
    <property type="match status" value="1"/>
</dbReference>
<dbReference type="PANTHER" id="PTHR35205">
    <property type="entry name" value="NB-ARC AND TPR DOMAIN PROTEIN"/>
    <property type="match status" value="1"/>
</dbReference>
<proteinExistence type="predicted"/>
<feature type="transmembrane region" description="Helical" evidence="1">
    <location>
        <begin position="58"/>
        <end position="83"/>
    </location>
</feature>
<evidence type="ECO:0000259" key="2">
    <source>
        <dbReference type="Pfam" id="PF00931"/>
    </source>
</evidence>
<dbReference type="InterPro" id="IPR027417">
    <property type="entry name" value="P-loop_NTPase"/>
</dbReference>
<sequence>MRDGEVDPSVPASAEEHAPRRRWLVWAGGSAAGGLAAIGTYAGVAAQVVDDLTLTQMIWTVVASVVAAVFAFLTAAAGGYALLSRHVTDRRTTAVAAGARWHIWGGIPPRNVGFTNRTEAIDRIHAVLRSESAGDDVRSCVLQGLGGVGKTSLAAEYAYRFRSEYALIWWVRAEPQAIAADDLGRLFAALTGEAVPDQVDVPARLWRELMSVRPWLLIYDDAVDRAALRKIWPVGGAGHVIITSRADAWSDLADETITVDVFSHDDAVTLLRARTRSDDRASAAEVADKLGRLPLALVQAASYVNQTKTTLEHYAELVERHPSSILATTPPADHSVPVATTWSMSITRAAAQAAGAGELLIFFSYLAPERIPRALPAERSSALPPELAEVLADPVAYDLAIAALAHYSLITADSACVSLHRLVQFAVRTSLTETARRKWLGVVIRALDQAFPRAPADRNSWATCAELAPHVFAATAHAEQIGSPEFMGDLLKRAGIYHMSRDFLQAALDLLRMALFHYERADGENALAVAEVCAELARVQHRRADLADALILAERAIRIKERHLGASAIELIGDVARLGDVLMEMSRLQDAQDAMERALSIAESGYGADDRRSLPCLRHLFWLHMRRGHYGTALAFAQRGFELDRAAEGRDERGTAYLHEDIGCVHYKLRDFEKAKIHWSLSRDMFVRIDGPESYEALKREQGVADSCAALGEYETAIDVSTHSVEGLARIVGADHPDVAAGLTCLADALSAAGRPQDALPHLTRAVAIYERFYGSGHPYLAHALVLLSATQLAVGDRGEAVRSLNRAEKIVARCHGTRHPMFAAVLQGKSELSRSSGNQREADALAEDARSILAEARNS</sequence>
<dbReference type="EMBL" id="JBHSFP010000005">
    <property type="protein sequence ID" value="MFC4531155.1"/>
    <property type="molecule type" value="Genomic_DNA"/>
</dbReference>
<feature type="transmembrane region" description="Helical" evidence="1">
    <location>
        <begin position="23"/>
        <end position="46"/>
    </location>
</feature>
<dbReference type="RefSeq" id="WP_380839524.1">
    <property type="nucleotide sequence ID" value="NZ_JBHSFP010000005.1"/>
</dbReference>
<dbReference type="Pfam" id="PF00931">
    <property type="entry name" value="NB-ARC"/>
    <property type="match status" value="1"/>
</dbReference>
<feature type="domain" description="NB-ARC" evidence="2">
    <location>
        <begin position="121"/>
        <end position="273"/>
    </location>
</feature>
<comment type="caution">
    <text evidence="4">The sequence shown here is derived from an EMBL/GenBank/DDBJ whole genome shotgun (WGS) entry which is preliminary data.</text>
</comment>
<keyword evidence="1" id="KW-0812">Transmembrane</keyword>
<dbReference type="Gene3D" id="1.25.40.10">
    <property type="entry name" value="Tetratricopeptide repeat domain"/>
    <property type="match status" value="2"/>
</dbReference>
<dbReference type="Gene3D" id="3.40.50.300">
    <property type="entry name" value="P-loop containing nucleotide triphosphate hydrolases"/>
    <property type="match status" value="1"/>
</dbReference>
<dbReference type="Pfam" id="PF25000">
    <property type="entry name" value="DUF7779"/>
    <property type="match status" value="1"/>
</dbReference>
<dbReference type="Pfam" id="PF13424">
    <property type="entry name" value="TPR_12"/>
    <property type="match status" value="2"/>
</dbReference>
<feature type="domain" description="DUF7779" evidence="3">
    <location>
        <begin position="354"/>
        <end position="434"/>
    </location>
</feature>
<dbReference type="SUPFAM" id="SSF48452">
    <property type="entry name" value="TPR-like"/>
    <property type="match status" value="3"/>
</dbReference>
<dbReference type="InterPro" id="IPR056681">
    <property type="entry name" value="DUF7779"/>
</dbReference>
<evidence type="ECO:0000256" key="1">
    <source>
        <dbReference type="SAM" id="Phobius"/>
    </source>
</evidence>
<organism evidence="4 5">
    <name type="scientific">Sphaerisporangium dianthi</name>
    <dbReference type="NCBI Taxonomy" id="1436120"/>
    <lineage>
        <taxon>Bacteria</taxon>
        <taxon>Bacillati</taxon>
        <taxon>Actinomycetota</taxon>
        <taxon>Actinomycetes</taxon>
        <taxon>Streptosporangiales</taxon>
        <taxon>Streptosporangiaceae</taxon>
        <taxon>Sphaerisporangium</taxon>
    </lineage>
</organism>
<dbReference type="InterPro" id="IPR002182">
    <property type="entry name" value="NB-ARC"/>
</dbReference>
<keyword evidence="1" id="KW-0472">Membrane</keyword>